<dbReference type="PANTHER" id="PTHR48006">
    <property type="entry name" value="LEUCINE-RICH REPEAT-CONTAINING PROTEIN DDB_G0281931-RELATED"/>
    <property type="match status" value="1"/>
</dbReference>
<dbReference type="FunFam" id="2.60.120.430:FF:000002">
    <property type="entry name" value="Leucine-rich repeat receptor-like protein kinase"/>
    <property type="match status" value="1"/>
</dbReference>
<keyword evidence="4" id="KW-0723">Serine/threonine-protein kinase</keyword>
<evidence type="ECO:0000256" key="1">
    <source>
        <dbReference type="ARBA" id="ARBA00004479"/>
    </source>
</evidence>
<dbReference type="Pfam" id="PF11721">
    <property type="entry name" value="Malectin"/>
    <property type="match status" value="1"/>
</dbReference>
<evidence type="ECO:0000313" key="24">
    <source>
        <dbReference type="Proteomes" id="UP001054252"/>
    </source>
</evidence>
<comment type="catalytic activity">
    <reaction evidence="17">
        <text>L-threonyl-[protein] + ATP = O-phospho-L-threonyl-[protein] + ADP + H(+)</text>
        <dbReference type="Rhea" id="RHEA:46608"/>
        <dbReference type="Rhea" id="RHEA-COMP:11060"/>
        <dbReference type="Rhea" id="RHEA-COMP:11605"/>
        <dbReference type="ChEBI" id="CHEBI:15378"/>
        <dbReference type="ChEBI" id="CHEBI:30013"/>
        <dbReference type="ChEBI" id="CHEBI:30616"/>
        <dbReference type="ChEBI" id="CHEBI:61977"/>
        <dbReference type="ChEBI" id="CHEBI:456216"/>
        <dbReference type="EC" id="2.7.11.1"/>
    </reaction>
</comment>
<sequence>MNTSKSFFVVSYRVMEVLRFVLLVLWLLQLVSAQPTTDPNEVAALRKLIDQWNLGSKINLTIDPCTQNVPWAAQDANPRVACDCGSGTNTCHITHLKVYALDIRGEIPMELFVLKELTDLNLGQNVLNGSIPAEIGQLSNMQYLSLGINNLTGAVPSELGSLTKLLSLSFSSNNFSGPLPTNLGNLISLQQLYIDSSGVSGPIPQKFANLKSLQTLWASDNSFTGKLPEYLGNFTGLTDLRLEGTLLEGPIPSSFAALTNLQDLRIGDLSGEDSSLDFLENQTNLSILSLRNCRLSGQIPDGLSKLTKLLYMDLSFNKLTGQIPSSFEDFALLQYLYLGNNKLTGELPAGIVTPKLSALDVSFNPLFGSLPLNSAKSGLSMNLVGTFIDSDSLMEKNAFGKLQCLKTKCTNKVSSASFSIKCGGTDQTSASGIEFDADSETLGAASLYASPDGQWAVSNTGSFISNPNGNQYIAMTDSQISETLDSELYKTARISPGSLRYYGLGLKNGKYSVELHFAEIEMDDSQSWKGLGRRLFDVYVQGERVLEDFNIGKEAGGSKRALIKTFEANVTNTIMDIHFLWAGKGTCCIPYQSTYGPLVSAIHVSQVSDSTVSSSKKHRQVGKIVGITVGCAVGLVVISSLFYIWWTKEPQGHVRIFTDSPRKG</sequence>
<keyword evidence="4" id="KW-0418">Kinase</keyword>
<evidence type="ECO:0000256" key="11">
    <source>
        <dbReference type="ARBA" id="ARBA00022741"/>
    </source>
</evidence>
<dbReference type="InterPro" id="IPR021720">
    <property type="entry name" value="Malectin_dom"/>
</dbReference>
<evidence type="ECO:0000256" key="18">
    <source>
        <dbReference type="ARBA" id="ARBA00048679"/>
    </source>
</evidence>
<evidence type="ECO:0000256" key="3">
    <source>
        <dbReference type="ARBA" id="ARBA00012513"/>
    </source>
</evidence>
<evidence type="ECO:0000256" key="5">
    <source>
        <dbReference type="ARBA" id="ARBA00022553"/>
    </source>
</evidence>
<dbReference type="InterPro" id="IPR032675">
    <property type="entry name" value="LRR_dom_sf"/>
</dbReference>
<proteinExistence type="inferred from homology"/>
<dbReference type="FunFam" id="3.80.10.10:FF:000041">
    <property type="entry name" value="LRR receptor-like serine/threonine-protein kinase ERECTA"/>
    <property type="match status" value="1"/>
</dbReference>
<dbReference type="SUPFAM" id="SSF52058">
    <property type="entry name" value="L domain-like"/>
    <property type="match status" value="1"/>
</dbReference>
<dbReference type="InterPro" id="IPR051824">
    <property type="entry name" value="LRR_Rcpt-Like_S/T_Kinase"/>
</dbReference>
<evidence type="ECO:0000256" key="2">
    <source>
        <dbReference type="ARBA" id="ARBA00009592"/>
    </source>
</evidence>
<keyword evidence="24" id="KW-1185">Reference proteome</keyword>
<keyword evidence="8 19" id="KW-0812">Transmembrane</keyword>
<evidence type="ECO:0000256" key="16">
    <source>
        <dbReference type="ARBA" id="ARBA00023180"/>
    </source>
</evidence>
<dbReference type="EMBL" id="BPVZ01000002">
    <property type="protein sequence ID" value="GKU87279.1"/>
    <property type="molecule type" value="Genomic_DNA"/>
</dbReference>
<keyword evidence="12" id="KW-0067">ATP-binding</keyword>
<organism evidence="23 24">
    <name type="scientific">Rubroshorea leprosula</name>
    <dbReference type="NCBI Taxonomy" id="152421"/>
    <lineage>
        <taxon>Eukaryota</taxon>
        <taxon>Viridiplantae</taxon>
        <taxon>Streptophyta</taxon>
        <taxon>Embryophyta</taxon>
        <taxon>Tracheophyta</taxon>
        <taxon>Spermatophyta</taxon>
        <taxon>Magnoliopsida</taxon>
        <taxon>eudicotyledons</taxon>
        <taxon>Gunneridae</taxon>
        <taxon>Pentapetalae</taxon>
        <taxon>rosids</taxon>
        <taxon>malvids</taxon>
        <taxon>Malvales</taxon>
        <taxon>Dipterocarpaceae</taxon>
        <taxon>Rubroshorea</taxon>
    </lineage>
</organism>
<comment type="similarity">
    <text evidence="2">Belongs to the RLP family.</text>
</comment>
<evidence type="ECO:0000256" key="9">
    <source>
        <dbReference type="ARBA" id="ARBA00022729"/>
    </source>
</evidence>
<gene>
    <name evidence="23" type="ORF">SLEP1_g1708</name>
</gene>
<evidence type="ECO:0000256" key="15">
    <source>
        <dbReference type="ARBA" id="ARBA00023170"/>
    </source>
</evidence>
<dbReference type="AlphaFoldDB" id="A0AAV5HQ30"/>
<dbReference type="Gene3D" id="3.80.10.10">
    <property type="entry name" value="Ribonuclease Inhibitor"/>
    <property type="match status" value="2"/>
</dbReference>
<dbReference type="FunFam" id="3.80.10.10:FF:001380">
    <property type="entry name" value="Os05g0256100 protein"/>
    <property type="match status" value="1"/>
</dbReference>
<keyword evidence="13 19" id="KW-1133">Transmembrane helix</keyword>
<keyword evidence="15" id="KW-0675">Receptor</keyword>
<dbReference type="EC" id="2.7.11.1" evidence="3"/>
<comment type="caution">
    <text evidence="23">The sequence shown here is derived from an EMBL/GenBank/DDBJ whole genome shotgun (WGS) entry which is preliminary data.</text>
</comment>
<evidence type="ECO:0000256" key="19">
    <source>
        <dbReference type="SAM" id="Phobius"/>
    </source>
</evidence>
<name>A0AAV5HQ30_9ROSI</name>
<reference evidence="23 24" key="1">
    <citation type="journal article" date="2021" name="Commun. Biol.">
        <title>The genome of Shorea leprosula (Dipterocarpaceae) highlights the ecological relevance of drought in aseasonal tropical rainforests.</title>
        <authorList>
            <person name="Ng K.K.S."/>
            <person name="Kobayashi M.J."/>
            <person name="Fawcett J.A."/>
            <person name="Hatakeyama M."/>
            <person name="Paape T."/>
            <person name="Ng C.H."/>
            <person name="Ang C.C."/>
            <person name="Tnah L.H."/>
            <person name="Lee C.T."/>
            <person name="Nishiyama T."/>
            <person name="Sese J."/>
            <person name="O'Brien M.J."/>
            <person name="Copetti D."/>
            <person name="Mohd Noor M.I."/>
            <person name="Ong R.C."/>
            <person name="Putra M."/>
            <person name="Sireger I.Z."/>
            <person name="Indrioko S."/>
            <person name="Kosugi Y."/>
            <person name="Izuno A."/>
            <person name="Isagi Y."/>
            <person name="Lee S.L."/>
            <person name="Shimizu K.K."/>
        </authorList>
    </citation>
    <scope>NUCLEOTIDE SEQUENCE [LARGE SCALE GENOMIC DNA]</scope>
    <source>
        <strain evidence="23">214</strain>
    </source>
</reference>
<dbReference type="Gene3D" id="2.60.120.430">
    <property type="entry name" value="Galactose-binding lectin"/>
    <property type="match status" value="1"/>
</dbReference>
<evidence type="ECO:0000256" key="17">
    <source>
        <dbReference type="ARBA" id="ARBA00047899"/>
    </source>
</evidence>
<keyword evidence="10" id="KW-0677">Repeat</keyword>
<keyword evidence="11" id="KW-0547">Nucleotide-binding</keyword>
<dbReference type="GO" id="GO:0005524">
    <property type="term" value="F:ATP binding"/>
    <property type="evidence" value="ECO:0007669"/>
    <property type="project" value="UniProtKB-KW"/>
</dbReference>
<keyword evidence="9 20" id="KW-0732">Signal</keyword>
<comment type="catalytic activity">
    <reaction evidence="18">
        <text>L-seryl-[protein] + ATP = O-phospho-L-seryl-[protein] + ADP + H(+)</text>
        <dbReference type="Rhea" id="RHEA:17989"/>
        <dbReference type="Rhea" id="RHEA-COMP:9863"/>
        <dbReference type="Rhea" id="RHEA-COMP:11604"/>
        <dbReference type="ChEBI" id="CHEBI:15378"/>
        <dbReference type="ChEBI" id="CHEBI:29999"/>
        <dbReference type="ChEBI" id="CHEBI:30616"/>
        <dbReference type="ChEBI" id="CHEBI:83421"/>
        <dbReference type="ChEBI" id="CHEBI:456216"/>
        <dbReference type="EC" id="2.7.11.1"/>
    </reaction>
</comment>
<evidence type="ECO:0000256" key="12">
    <source>
        <dbReference type="ARBA" id="ARBA00022840"/>
    </source>
</evidence>
<evidence type="ECO:0000259" key="22">
    <source>
        <dbReference type="Pfam" id="PF23598"/>
    </source>
</evidence>
<feature type="domain" description="Disease resistance R13L4/SHOC-2-like LRR" evidence="22">
    <location>
        <begin position="182"/>
        <end position="362"/>
    </location>
</feature>
<feature type="transmembrane region" description="Helical" evidence="19">
    <location>
        <begin position="624"/>
        <end position="646"/>
    </location>
</feature>
<evidence type="ECO:0000313" key="23">
    <source>
        <dbReference type="EMBL" id="GKU87279.1"/>
    </source>
</evidence>
<dbReference type="Proteomes" id="UP001054252">
    <property type="component" value="Unassembled WGS sequence"/>
</dbReference>
<keyword evidence="14 19" id="KW-0472">Membrane</keyword>
<feature type="signal peptide" evidence="20">
    <location>
        <begin position="1"/>
        <end position="33"/>
    </location>
</feature>
<evidence type="ECO:0000256" key="14">
    <source>
        <dbReference type="ARBA" id="ARBA00023136"/>
    </source>
</evidence>
<feature type="domain" description="Malectin" evidence="21">
    <location>
        <begin position="418"/>
        <end position="602"/>
    </location>
</feature>
<evidence type="ECO:0000259" key="21">
    <source>
        <dbReference type="Pfam" id="PF11721"/>
    </source>
</evidence>
<accession>A0AAV5HQ30</accession>
<evidence type="ECO:0000256" key="8">
    <source>
        <dbReference type="ARBA" id="ARBA00022692"/>
    </source>
</evidence>
<evidence type="ECO:0000256" key="10">
    <source>
        <dbReference type="ARBA" id="ARBA00022737"/>
    </source>
</evidence>
<dbReference type="GO" id="GO:0016020">
    <property type="term" value="C:membrane"/>
    <property type="evidence" value="ECO:0007669"/>
    <property type="project" value="UniProtKB-SubCell"/>
</dbReference>
<evidence type="ECO:0000256" key="20">
    <source>
        <dbReference type="SAM" id="SignalP"/>
    </source>
</evidence>
<dbReference type="PANTHER" id="PTHR48006:SF98">
    <property type="entry name" value="MALECTIN DOMAIN-CONTAINING PROTEIN"/>
    <property type="match status" value="1"/>
</dbReference>
<evidence type="ECO:0000256" key="13">
    <source>
        <dbReference type="ARBA" id="ARBA00022989"/>
    </source>
</evidence>
<evidence type="ECO:0000256" key="4">
    <source>
        <dbReference type="ARBA" id="ARBA00022527"/>
    </source>
</evidence>
<protein>
    <recommendedName>
        <fullName evidence="3">non-specific serine/threonine protein kinase</fullName>
        <ecNumber evidence="3">2.7.11.1</ecNumber>
    </recommendedName>
</protein>
<evidence type="ECO:0000256" key="7">
    <source>
        <dbReference type="ARBA" id="ARBA00022679"/>
    </source>
</evidence>
<comment type="subcellular location">
    <subcellularLocation>
        <location evidence="1">Membrane</location>
        <topology evidence="1">Single-pass type I membrane protein</topology>
    </subcellularLocation>
</comment>
<dbReference type="GO" id="GO:0004674">
    <property type="term" value="F:protein serine/threonine kinase activity"/>
    <property type="evidence" value="ECO:0007669"/>
    <property type="project" value="UniProtKB-KW"/>
</dbReference>
<keyword evidence="16" id="KW-0325">Glycoprotein</keyword>
<keyword evidence="7" id="KW-0808">Transferase</keyword>
<dbReference type="InterPro" id="IPR055414">
    <property type="entry name" value="LRR_R13L4/SHOC2-like"/>
</dbReference>
<feature type="chain" id="PRO_5043663489" description="non-specific serine/threonine protein kinase" evidence="20">
    <location>
        <begin position="34"/>
        <end position="664"/>
    </location>
</feature>
<evidence type="ECO:0000256" key="6">
    <source>
        <dbReference type="ARBA" id="ARBA00022614"/>
    </source>
</evidence>
<keyword evidence="6" id="KW-0433">Leucine-rich repeat</keyword>
<dbReference type="Pfam" id="PF23598">
    <property type="entry name" value="LRR_14"/>
    <property type="match status" value="1"/>
</dbReference>
<keyword evidence="5" id="KW-0597">Phosphoprotein</keyword>